<evidence type="ECO:0000313" key="1">
    <source>
        <dbReference type="EMBL" id="RZU64137.1"/>
    </source>
</evidence>
<dbReference type="AlphaFoldDB" id="A0A4Q8AI90"/>
<dbReference type="RefSeq" id="WP_130504702.1">
    <property type="nucleotide sequence ID" value="NZ_SHLC01000001.1"/>
</dbReference>
<proteinExistence type="predicted"/>
<sequence>MSTAGTRDEDTAALGVVQRVAALATVQSSDEEGLLVSLWDMEMRYTITANDGLFVVQSSDRGTAPWLEMAGEGLPVAAQRRRAAVRMMRPVADARARAVAELSKAELSAGRPLELVHAFLNRDGLRVAGAVDRE</sequence>
<evidence type="ECO:0000313" key="2">
    <source>
        <dbReference type="Proteomes" id="UP000291483"/>
    </source>
</evidence>
<protein>
    <submittedName>
        <fullName evidence="1">Uncharacterized protein</fullName>
    </submittedName>
</protein>
<keyword evidence="2" id="KW-1185">Reference proteome</keyword>
<dbReference type="OrthoDB" id="9928369at2"/>
<reference evidence="1 2" key="1">
    <citation type="submission" date="2019-02" db="EMBL/GenBank/DDBJ databases">
        <title>Sequencing the genomes of 1000 actinobacteria strains.</title>
        <authorList>
            <person name="Klenk H.-P."/>
        </authorList>
    </citation>
    <scope>NUCLEOTIDE SEQUENCE [LARGE SCALE GENOMIC DNA]</scope>
    <source>
        <strain evidence="1 2">DSM 18319</strain>
    </source>
</reference>
<comment type="caution">
    <text evidence="1">The sequence shown here is derived from an EMBL/GenBank/DDBJ whole genome shotgun (WGS) entry which is preliminary data.</text>
</comment>
<gene>
    <name evidence="1" type="ORF">EV379_0431</name>
</gene>
<name>A0A4Q8AI90_9MICO</name>
<accession>A0A4Q8AI90</accession>
<dbReference type="Proteomes" id="UP000291483">
    <property type="component" value="Unassembled WGS sequence"/>
</dbReference>
<organism evidence="1 2">
    <name type="scientific">Microterricola gilva</name>
    <dbReference type="NCBI Taxonomy" id="393267"/>
    <lineage>
        <taxon>Bacteria</taxon>
        <taxon>Bacillati</taxon>
        <taxon>Actinomycetota</taxon>
        <taxon>Actinomycetes</taxon>
        <taxon>Micrococcales</taxon>
        <taxon>Microbacteriaceae</taxon>
        <taxon>Microterricola</taxon>
    </lineage>
</organism>
<dbReference type="EMBL" id="SHLC01000001">
    <property type="protein sequence ID" value="RZU64137.1"/>
    <property type="molecule type" value="Genomic_DNA"/>
</dbReference>